<dbReference type="EMBL" id="JABFTP020000185">
    <property type="protein sequence ID" value="KAL3286180.1"/>
    <property type="molecule type" value="Genomic_DNA"/>
</dbReference>
<dbReference type="Proteomes" id="UP001516400">
    <property type="component" value="Unassembled WGS sequence"/>
</dbReference>
<name>A0ABD2P5H5_9CUCU</name>
<gene>
    <name evidence="2" type="ORF">HHI36_000691</name>
</gene>
<proteinExistence type="predicted"/>
<reference evidence="2 3" key="1">
    <citation type="journal article" date="2021" name="BMC Biol.">
        <title>Horizontally acquired antibacterial genes associated with adaptive radiation of ladybird beetles.</title>
        <authorList>
            <person name="Li H.S."/>
            <person name="Tang X.F."/>
            <person name="Huang Y.H."/>
            <person name="Xu Z.Y."/>
            <person name="Chen M.L."/>
            <person name="Du X.Y."/>
            <person name="Qiu B.Y."/>
            <person name="Chen P.T."/>
            <person name="Zhang W."/>
            <person name="Slipinski A."/>
            <person name="Escalona H.E."/>
            <person name="Waterhouse R.M."/>
            <person name="Zwick A."/>
            <person name="Pang H."/>
        </authorList>
    </citation>
    <scope>NUCLEOTIDE SEQUENCE [LARGE SCALE GENOMIC DNA]</scope>
    <source>
        <strain evidence="2">SYSU2018</strain>
    </source>
</reference>
<sequence length="107" mass="12048">MPKEDYSPEALLPQEEDDTIESTISEQELAEAVASVKKGKPCGFIKIDNPKGYSFLLGDLHPGFFTDDDFEPENMVLLAELFHRLRKPSIREAEAHEWAAGGEDREL</sequence>
<evidence type="ECO:0000256" key="1">
    <source>
        <dbReference type="SAM" id="MobiDB-lite"/>
    </source>
</evidence>
<feature type="region of interest" description="Disordered" evidence="1">
    <location>
        <begin position="1"/>
        <end position="21"/>
    </location>
</feature>
<evidence type="ECO:0000313" key="2">
    <source>
        <dbReference type="EMBL" id="KAL3286180.1"/>
    </source>
</evidence>
<accession>A0ABD2P5H5</accession>
<comment type="caution">
    <text evidence="2">The sequence shown here is derived from an EMBL/GenBank/DDBJ whole genome shotgun (WGS) entry which is preliminary data.</text>
</comment>
<evidence type="ECO:0000313" key="3">
    <source>
        <dbReference type="Proteomes" id="UP001516400"/>
    </source>
</evidence>
<dbReference type="AlphaFoldDB" id="A0ABD2P5H5"/>
<protein>
    <submittedName>
        <fullName evidence="2">Uncharacterized protein</fullName>
    </submittedName>
</protein>
<organism evidence="2 3">
    <name type="scientific">Cryptolaemus montrouzieri</name>
    <dbReference type="NCBI Taxonomy" id="559131"/>
    <lineage>
        <taxon>Eukaryota</taxon>
        <taxon>Metazoa</taxon>
        <taxon>Ecdysozoa</taxon>
        <taxon>Arthropoda</taxon>
        <taxon>Hexapoda</taxon>
        <taxon>Insecta</taxon>
        <taxon>Pterygota</taxon>
        <taxon>Neoptera</taxon>
        <taxon>Endopterygota</taxon>
        <taxon>Coleoptera</taxon>
        <taxon>Polyphaga</taxon>
        <taxon>Cucujiformia</taxon>
        <taxon>Coccinelloidea</taxon>
        <taxon>Coccinellidae</taxon>
        <taxon>Scymninae</taxon>
        <taxon>Scymnini</taxon>
        <taxon>Cryptolaemus</taxon>
    </lineage>
</organism>
<keyword evidence="3" id="KW-1185">Reference proteome</keyword>